<keyword evidence="2" id="KW-0732">Signal</keyword>
<feature type="signal peptide" evidence="2">
    <location>
        <begin position="1"/>
        <end position="18"/>
    </location>
</feature>
<dbReference type="RefSeq" id="XP_052754171.1">
    <property type="nucleotide sequence ID" value="XM_052898211.1"/>
</dbReference>
<organism evidence="3 4">
    <name type="scientific">Galleria mellonella</name>
    <name type="common">Greater wax moth</name>
    <dbReference type="NCBI Taxonomy" id="7137"/>
    <lineage>
        <taxon>Eukaryota</taxon>
        <taxon>Metazoa</taxon>
        <taxon>Ecdysozoa</taxon>
        <taxon>Arthropoda</taxon>
        <taxon>Hexapoda</taxon>
        <taxon>Insecta</taxon>
        <taxon>Pterygota</taxon>
        <taxon>Neoptera</taxon>
        <taxon>Endopterygota</taxon>
        <taxon>Lepidoptera</taxon>
        <taxon>Glossata</taxon>
        <taxon>Ditrysia</taxon>
        <taxon>Pyraloidea</taxon>
        <taxon>Pyralidae</taxon>
        <taxon>Galleriinae</taxon>
        <taxon>Galleria</taxon>
    </lineage>
</organism>
<evidence type="ECO:0000256" key="1">
    <source>
        <dbReference type="SAM" id="MobiDB-lite"/>
    </source>
</evidence>
<proteinExistence type="predicted"/>
<name>A0ABM3MSL3_GALME</name>
<dbReference type="RefSeq" id="XP_052754170.1">
    <property type="nucleotide sequence ID" value="XM_052898210.1"/>
</dbReference>
<feature type="region of interest" description="Disordered" evidence="1">
    <location>
        <begin position="50"/>
        <end position="77"/>
    </location>
</feature>
<evidence type="ECO:0000313" key="5">
    <source>
        <dbReference type="RefSeq" id="XP_052754171.1"/>
    </source>
</evidence>
<reference evidence="4 5" key="1">
    <citation type="submission" date="2025-05" db="UniProtKB">
        <authorList>
            <consortium name="RefSeq"/>
        </authorList>
    </citation>
    <scope>IDENTIFICATION</scope>
    <source>
        <tissue evidence="4 5">Whole larvae</tissue>
    </source>
</reference>
<dbReference type="GeneID" id="113520019"/>
<keyword evidence="3" id="KW-1185">Reference proteome</keyword>
<evidence type="ECO:0000256" key="2">
    <source>
        <dbReference type="SAM" id="SignalP"/>
    </source>
</evidence>
<dbReference type="Proteomes" id="UP001652740">
    <property type="component" value="Unplaced"/>
</dbReference>
<feature type="compositionally biased region" description="Basic and acidic residues" evidence="1">
    <location>
        <begin position="94"/>
        <end position="115"/>
    </location>
</feature>
<feature type="compositionally biased region" description="Basic and acidic residues" evidence="1">
    <location>
        <begin position="173"/>
        <end position="183"/>
    </location>
</feature>
<feature type="region of interest" description="Disordered" evidence="1">
    <location>
        <begin position="94"/>
        <end position="197"/>
    </location>
</feature>
<feature type="compositionally biased region" description="Basic and acidic residues" evidence="1">
    <location>
        <begin position="149"/>
        <end position="164"/>
    </location>
</feature>
<protein>
    <submittedName>
        <fullName evidence="4 5">Uncharacterized protein LOC113520019</fullName>
    </submittedName>
</protein>
<evidence type="ECO:0000313" key="4">
    <source>
        <dbReference type="RefSeq" id="XP_052754170.1"/>
    </source>
</evidence>
<gene>
    <name evidence="4 5" type="primary">LOC113520019</name>
</gene>
<evidence type="ECO:0000313" key="3">
    <source>
        <dbReference type="Proteomes" id="UP001652740"/>
    </source>
</evidence>
<sequence length="197" mass="22322">MALKFVPIVLAVLHVVAAKPATTLQDLEVADDTMSVGSYIRETRAAAPQDYHKSYENEGDGEIGYSRKKSGGGKKGYQHFDSYHKKAGDNYEFEKQDSFGLDGKEQDGAYSHRDEQEQDGAYSHRDEQKVRNRKPRRRPDDVEEIEQFEEGRPEVEHEDLKEGAPDGNGGTEAHGHDVRDYTLPEKYTYGSGEEYNF</sequence>
<accession>A0ABM3MSL3</accession>
<feature type="chain" id="PRO_5045024997" evidence="2">
    <location>
        <begin position="19"/>
        <end position="197"/>
    </location>
</feature>